<feature type="active site" description="Proton acceptor" evidence="6">
    <location>
        <position position="158"/>
    </location>
</feature>
<evidence type="ECO:0000256" key="4">
    <source>
        <dbReference type="ARBA" id="ARBA00023002"/>
    </source>
</evidence>
<keyword evidence="8" id="KW-0275">Fatty acid biosynthesis</keyword>
<dbReference type="Proteomes" id="UP000576225">
    <property type="component" value="Unassembled WGS sequence"/>
</dbReference>
<dbReference type="PRINTS" id="PR00080">
    <property type="entry name" value="SDRFAMILY"/>
</dbReference>
<accession>A0A2U1AQZ9</accession>
<feature type="binding site" evidence="7">
    <location>
        <begin position="16"/>
        <end position="19"/>
    </location>
    <ligand>
        <name>NADP(+)</name>
        <dbReference type="ChEBI" id="CHEBI:58349"/>
    </ligand>
</feature>
<dbReference type="PANTHER" id="PTHR42760:SF133">
    <property type="entry name" value="3-OXOACYL-[ACYL-CARRIER-PROTEIN] REDUCTASE"/>
    <property type="match status" value="1"/>
</dbReference>
<evidence type="ECO:0000256" key="2">
    <source>
        <dbReference type="ARBA" id="ARBA00006484"/>
    </source>
</evidence>
<dbReference type="InterPro" id="IPR036291">
    <property type="entry name" value="NAD(P)-bd_dom_sf"/>
</dbReference>
<dbReference type="EMBL" id="JABAEW010000048">
    <property type="protein sequence ID" value="NMD88508.1"/>
    <property type="molecule type" value="Genomic_DNA"/>
</dbReference>
<feature type="binding site" evidence="7">
    <location>
        <position position="191"/>
    </location>
    <ligand>
        <name>NADP(+)</name>
        <dbReference type="ChEBI" id="CHEBI:58349"/>
    </ligand>
</feature>
<dbReference type="GeneID" id="78296211"/>
<evidence type="ECO:0000313" key="12">
    <source>
        <dbReference type="Proteomes" id="UP000245959"/>
    </source>
</evidence>
<evidence type="ECO:0000256" key="5">
    <source>
        <dbReference type="ARBA" id="ARBA00048508"/>
    </source>
</evidence>
<dbReference type="GO" id="GO:0006633">
    <property type="term" value="P:fatty acid biosynthetic process"/>
    <property type="evidence" value="ECO:0007669"/>
    <property type="project" value="UniProtKB-UniPathway"/>
</dbReference>
<dbReference type="EC" id="1.1.1.100" evidence="8"/>
<evidence type="ECO:0000256" key="3">
    <source>
        <dbReference type="ARBA" id="ARBA00022857"/>
    </source>
</evidence>
<dbReference type="SMART" id="SM00822">
    <property type="entry name" value="PKS_KR"/>
    <property type="match status" value="1"/>
</dbReference>
<comment type="catalytic activity">
    <reaction evidence="5 8">
        <text>a (3R)-hydroxyacyl-[ACP] + NADP(+) = a 3-oxoacyl-[ACP] + NADPH + H(+)</text>
        <dbReference type="Rhea" id="RHEA:17397"/>
        <dbReference type="Rhea" id="RHEA-COMP:9916"/>
        <dbReference type="Rhea" id="RHEA-COMP:9945"/>
        <dbReference type="ChEBI" id="CHEBI:15378"/>
        <dbReference type="ChEBI" id="CHEBI:57783"/>
        <dbReference type="ChEBI" id="CHEBI:58349"/>
        <dbReference type="ChEBI" id="CHEBI:78776"/>
        <dbReference type="ChEBI" id="CHEBI:78827"/>
        <dbReference type="EC" id="1.1.1.100"/>
    </reaction>
</comment>
<dbReference type="RefSeq" id="WP_116884921.1">
    <property type="nucleotide sequence ID" value="NZ_CAJKCJ010000113.1"/>
</dbReference>
<dbReference type="FunFam" id="3.40.50.720:FF:000115">
    <property type="entry name" value="3-oxoacyl-[acyl-carrier-protein] reductase FabG"/>
    <property type="match status" value="1"/>
</dbReference>
<evidence type="ECO:0000256" key="8">
    <source>
        <dbReference type="RuleBase" id="RU366074"/>
    </source>
</evidence>
<dbReference type="AlphaFoldDB" id="A0A2U1AQZ9"/>
<keyword evidence="3 7" id="KW-0521">NADP</keyword>
<keyword evidence="4 8" id="KW-0560">Oxidoreductase</keyword>
<dbReference type="GO" id="GO:0004316">
    <property type="term" value="F:3-oxoacyl-[acyl-carrier-protein] reductase (NADPH) activity"/>
    <property type="evidence" value="ECO:0007669"/>
    <property type="project" value="UniProtKB-UniRule"/>
</dbReference>
<protein>
    <recommendedName>
        <fullName evidence="8">3-oxoacyl-[acyl-carrier-protein] reductase</fullName>
        <ecNumber evidence="8">1.1.1.100</ecNumber>
    </recommendedName>
</protein>
<dbReference type="GO" id="GO:0051287">
    <property type="term" value="F:NAD binding"/>
    <property type="evidence" value="ECO:0007669"/>
    <property type="project" value="UniProtKB-UniRule"/>
</dbReference>
<dbReference type="GO" id="GO:0048038">
    <property type="term" value="F:quinone binding"/>
    <property type="evidence" value="ECO:0007669"/>
    <property type="project" value="TreeGrafter"/>
</dbReference>
<dbReference type="NCBIfam" id="NF009466">
    <property type="entry name" value="PRK12826.1-2"/>
    <property type="match status" value="1"/>
</dbReference>
<reference evidence="11 12" key="1">
    <citation type="submission" date="2018-04" db="EMBL/GenBank/DDBJ databases">
        <title>Genomic Encyclopedia of Type Strains, Phase IV (KMG-IV): sequencing the most valuable type-strain genomes for metagenomic binning, comparative biology and taxonomic classification.</title>
        <authorList>
            <person name="Goeker M."/>
        </authorList>
    </citation>
    <scope>NUCLEOTIDE SEQUENCE [LARGE SCALE GENOMIC DNA]</scope>
    <source>
        <strain evidence="11 12">DSM 14823</strain>
    </source>
</reference>
<comment type="subunit">
    <text evidence="8">Homotetramer.</text>
</comment>
<organism evidence="11 12">
    <name type="scientific">Victivallis vadensis</name>
    <dbReference type="NCBI Taxonomy" id="172901"/>
    <lineage>
        <taxon>Bacteria</taxon>
        <taxon>Pseudomonadati</taxon>
        <taxon>Lentisphaerota</taxon>
        <taxon>Lentisphaeria</taxon>
        <taxon>Victivallales</taxon>
        <taxon>Victivallaceae</taxon>
        <taxon>Victivallis</taxon>
    </lineage>
</organism>
<dbReference type="PRINTS" id="PR00081">
    <property type="entry name" value="GDHRDH"/>
</dbReference>
<evidence type="ECO:0000313" key="10">
    <source>
        <dbReference type="EMBL" id="NMD88508.1"/>
    </source>
</evidence>
<evidence type="ECO:0000256" key="7">
    <source>
        <dbReference type="PIRSR" id="PIRSR611284-2"/>
    </source>
</evidence>
<dbReference type="NCBIfam" id="NF005559">
    <property type="entry name" value="PRK07231.1"/>
    <property type="match status" value="1"/>
</dbReference>
<evidence type="ECO:0000313" key="11">
    <source>
        <dbReference type="EMBL" id="PVY38808.1"/>
    </source>
</evidence>
<feature type="binding site" evidence="7">
    <location>
        <position position="93"/>
    </location>
    <ligand>
        <name>NADP(+)</name>
        <dbReference type="ChEBI" id="CHEBI:58349"/>
    </ligand>
</feature>
<comment type="pathway">
    <text evidence="8">Lipid metabolism; fatty acid biosynthesis.</text>
</comment>
<dbReference type="EMBL" id="QEKH01000024">
    <property type="protein sequence ID" value="PVY38808.1"/>
    <property type="molecule type" value="Genomic_DNA"/>
</dbReference>
<dbReference type="NCBIfam" id="TIGR01830">
    <property type="entry name" value="3oxo_ACP_reduc"/>
    <property type="match status" value="1"/>
</dbReference>
<dbReference type="InterPro" id="IPR020904">
    <property type="entry name" value="Sc_DH/Rdtase_CS"/>
</dbReference>
<dbReference type="Pfam" id="PF13561">
    <property type="entry name" value="adh_short_C2"/>
    <property type="match status" value="1"/>
</dbReference>
<feature type="domain" description="Ketoreductase" evidence="9">
    <location>
        <begin position="10"/>
        <end position="184"/>
    </location>
</feature>
<dbReference type="InterPro" id="IPR002347">
    <property type="entry name" value="SDR_fam"/>
</dbReference>
<dbReference type="SUPFAM" id="SSF51735">
    <property type="entry name" value="NAD(P)-binding Rossmann-fold domains"/>
    <property type="match status" value="1"/>
</dbReference>
<evidence type="ECO:0000256" key="6">
    <source>
        <dbReference type="PIRSR" id="PIRSR611284-1"/>
    </source>
</evidence>
<dbReference type="InterPro" id="IPR011284">
    <property type="entry name" value="3oxo_ACP_reduc"/>
</dbReference>
<proteinExistence type="inferred from homology"/>
<keyword evidence="8" id="KW-0276">Fatty acid metabolism</keyword>
<dbReference type="PANTHER" id="PTHR42760">
    <property type="entry name" value="SHORT-CHAIN DEHYDROGENASES/REDUCTASES FAMILY MEMBER"/>
    <property type="match status" value="1"/>
</dbReference>
<comment type="function">
    <text evidence="1 8">Catalyzes the NADPH-dependent reduction of beta-ketoacyl-ACP substrates to beta-hydroxyacyl-ACP products, the first reductive step in the elongation cycle of fatty acid biosynthesis.</text>
</comment>
<evidence type="ECO:0000256" key="1">
    <source>
        <dbReference type="ARBA" id="ARBA00002607"/>
    </source>
</evidence>
<reference evidence="10 13" key="2">
    <citation type="submission" date="2020-04" db="EMBL/GenBank/DDBJ databases">
        <authorList>
            <person name="Hitch T.C.A."/>
            <person name="Wylensek D."/>
            <person name="Clavel T."/>
        </authorList>
    </citation>
    <scope>NUCLEOTIDE SEQUENCE [LARGE SCALE GENOMIC DNA]</scope>
    <source>
        <strain evidence="10 13">COR2-253-APC-1A</strain>
    </source>
</reference>
<feature type="binding site" evidence="7">
    <location>
        <begin position="158"/>
        <end position="162"/>
    </location>
    <ligand>
        <name>NADP(+)</name>
        <dbReference type="ChEBI" id="CHEBI:58349"/>
    </ligand>
</feature>
<keyword evidence="8" id="KW-0443">Lipid metabolism</keyword>
<evidence type="ECO:0000259" key="9">
    <source>
        <dbReference type="SMART" id="SM00822"/>
    </source>
</evidence>
<dbReference type="CDD" id="cd05333">
    <property type="entry name" value="BKR_SDR_c"/>
    <property type="match status" value="1"/>
</dbReference>
<comment type="caution">
    <text evidence="11">The sequence shown here is derived from an EMBL/GenBank/DDBJ whole genome shotgun (WGS) entry which is preliminary data.</text>
</comment>
<comment type="similarity">
    <text evidence="2 8">Belongs to the short-chain dehydrogenases/reductases (SDR) family.</text>
</comment>
<dbReference type="PROSITE" id="PS00061">
    <property type="entry name" value="ADH_SHORT"/>
    <property type="match status" value="1"/>
</dbReference>
<evidence type="ECO:0000313" key="13">
    <source>
        <dbReference type="Proteomes" id="UP000576225"/>
    </source>
</evidence>
<keyword evidence="12" id="KW-1185">Reference proteome</keyword>
<dbReference type="Proteomes" id="UP000245959">
    <property type="component" value="Unassembled WGS sequence"/>
</dbReference>
<dbReference type="Gene3D" id="3.40.50.720">
    <property type="entry name" value="NAD(P)-binding Rossmann-like Domain"/>
    <property type="match status" value="1"/>
</dbReference>
<gene>
    <name evidence="10" type="primary">fabG</name>
    <name evidence="11" type="ORF">C8D82_12444</name>
    <name evidence="10" type="ORF">HF882_18120</name>
</gene>
<dbReference type="UniPathway" id="UPA00094"/>
<sequence>MSTEKRLEGKVAIVTGGARGIGKAICSRLAAEGASLAIVDIMLDVAQATADEFKAAGVNARAYAANVAKPEDADKTVADVIADFGKVDILVNNAGITKDTLMLKMTEDMWDAVIAVNLKGTFNFTKAVVRPMMKQRAGKIVNIASVVGRMGNVGQANYSASKAGVIALAKTTAKEFATRNIQVNAVAPGFIETDMTAKLPQEARDAFLTVIPAKRGGKPEDVASVVYFLCSPDSDYVTGQVINVDGGMLM</sequence>
<feature type="binding site" evidence="7">
    <location>
        <begin position="66"/>
        <end position="67"/>
    </location>
    <ligand>
        <name>NADP(+)</name>
        <dbReference type="ChEBI" id="CHEBI:58349"/>
    </ligand>
</feature>
<keyword evidence="8" id="KW-0444">Lipid biosynthesis</keyword>
<dbReference type="InterPro" id="IPR057326">
    <property type="entry name" value="KR_dom"/>
</dbReference>
<name>A0A2U1AQZ9_9BACT</name>